<accession>A0ABR8PVM9</accession>
<keyword evidence="3" id="KW-1185">Reference proteome</keyword>
<dbReference type="InterPro" id="IPR021701">
    <property type="entry name" value="DUF3284"/>
</dbReference>
<evidence type="ECO:0000256" key="1">
    <source>
        <dbReference type="SAM" id="Coils"/>
    </source>
</evidence>
<dbReference type="EMBL" id="JACSRA010000020">
    <property type="protein sequence ID" value="MBD7912188.1"/>
    <property type="molecule type" value="Genomic_DNA"/>
</dbReference>
<dbReference type="Pfam" id="PF11687">
    <property type="entry name" value="DUF3284"/>
    <property type="match status" value="1"/>
</dbReference>
<proteinExistence type="predicted"/>
<sequence>MAFSNSAIIKYSVEKVFNVFVRSAKRDFPKFNENNPIGVSVTKKVGAYSAQNSTLKVEITDYKKNELYQITSTSHDRVYYSTYEFEVVDENFTRITLTEEDKTKGFFSWFNVIMQNVLFKNRVKRRFKFFLEGLQREVEIYDEKLAKNSRSRAEEAKKIEEKAEARRAKEAALKAAKEAEEAKLAAEKAIEEAKLLEKQAEIAMKETEEKAVEEVE</sequence>
<gene>
    <name evidence="2" type="ORF">H9661_12555</name>
</gene>
<protein>
    <submittedName>
        <fullName evidence="2">DUF3284 domain-containing protein</fullName>
    </submittedName>
</protein>
<evidence type="ECO:0000313" key="2">
    <source>
        <dbReference type="EMBL" id="MBD7912188.1"/>
    </source>
</evidence>
<reference evidence="2 3" key="1">
    <citation type="submission" date="2020-08" db="EMBL/GenBank/DDBJ databases">
        <title>A Genomic Blueprint of the Chicken Gut Microbiome.</title>
        <authorList>
            <person name="Gilroy R."/>
            <person name="Ravi A."/>
            <person name="Getino M."/>
            <person name="Pursley I."/>
            <person name="Horton D.L."/>
            <person name="Alikhan N.-F."/>
            <person name="Baker D."/>
            <person name="Gharbi K."/>
            <person name="Hall N."/>
            <person name="Watson M."/>
            <person name="Adriaenssens E.M."/>
            <person name="Foster-Nyarko E."/>
            <person name="Jarju S."/>
            <person name="Secka A."/>
            <person name="Antonio M."/>
            <person name="Oren A."/>
            <person name="Chaudhuri R."/>
            <person name="La Ragione R.M."/>
            <person name="Hildebrand F."/>
            <person name="Pallen M.J."/>
        </authorList>
    </citation>
    <scope>NUCLEOTIDE SEQUENCE [LARGE SCALE GENOMIC DNA]</scope>
    <source>
        <strain evidence="2 3">Sa3CVN1</strain>
    </source>
</reference>
<comment type="caution">
    <text evidence="2">The sequence shown here is derived from an EMBL/GenBank/DDBJ whole genome shotgun (WGS) entry which is preliminary data.</text>
</comment>
<evidence type="ECO:0000313" key="3">
    <source>
        <dbReference type="Proteomes" id="UP000627781"/>
    </source>
</evidence>
<feature type="coiled-coil region" evidence="1">
    <location>
        <begin position="131"/>
        <end position="210"/>
    </location>
</feature>
<keyword evidence="1" id="KW-0175">Coiled coil</keyword>
<dbReference type="Proteomes" id="UP000627781">
    <property type="component" value="Unassembled WGS sequence"/>
</dbReference>
<name>A0ABR8PVM9_9CLOT</name>
<dbReference type="SUPFAM" id="SSF55961">
    <property type="entry name" value="Bet v1-like"/>
    <property type="match status" value="1"/>
</dbReference>
<organism evidence="2 3">
    <name type="scientific">Clostridium cibarium</name>
    <dbReference type="NCBI Taxonomy" id="2762247"/>
    <lineage>
        <taxon>Bacteria</taxon>
        <taxon>Bacillati</taxon>
        <taxon>Bacillota</taxon>
        <taxon>Clostridia</taxon>
        <taxon>Eubacteriales</taxon>
        <taxon>Clostridiaceae</taxon>
        <taxon>Clostridium</taxon>
    </lineage>
</organism>
<dbReference type="RefSeq" id="WP_191769113.1">
    <property type="nucleotide sequence ID" value="NZ_JACSRA010000020.1"/>
</dbReference>